<name>A0ACD3A394_9AGAR</name>
<proteinExistence type="predicted"/>
<organism evidence="1 2">
    <name type="scientific">Pluteus cervinus</name>
    <dbReference type="NCBI Taxonomy" id="181527"/>
    <lineage>
        <taxon>Eukaryota</taxon>
        <taxon>Fungi</taxon>
        <taxon>Dikarya</taxon>
        <taxon>Basidiomycota</taxon>
        <taxon>Agaricomycotina</taxon>
        <taxon>Agaricomycetes</taxon>
        <taxon>Agaricomycetidae</taxon>
        <taxon>Agaricales</taxon>
        <taxon>Pluteineae</taxon>
        <taxon>Pluteaceae</taxon>
        <taxon>Pluteus</taxon>
    </lineage>
</organism>
<dbReference type="EMBL" id="ML208818">
    <property type="protein sequence ID" value="TFK60182.1"/>
    <property type="molecule type" value="Genomic_DNA"/>
</dbReference>
<evidence type="ECO:0000313" key="2">
    <source>
        <dbReference type="Proteomes" id="UP000308600"/>
    </source>
</evidence>
<accession>A0ACD3A394</accession>
<evidence type="ECO:0000313" key="1">
    <source>
        <dbReference type="EMBL" id="TFK60182.1"/>
    </source>
</evidence>
<keyword evidence="2" id="KW-1185">Reference proteome</keyword>
<dbReference type="Proteomes" id="UP000308600">
    <property type="component" value="Unassembled WGS sequence"/>
</dbReference>
<gene>
    <name evidence="1" type="ORF">BDN72DRAFT_965817</name>
</gene>
<protein>
    <submittedName>
        <fullName evidence="1">Uncharacterized protein</fullName>
    </submittedName>
</protein>
<sequence length="472" mass="53443">MHLISPYAKFSPAIRDVINNPCPVSTIPIELLQEIFAFSVTKRSAPRIRVSVSRDELEPPGFLATALILTWVCSQWRQISLSMPELWGTMTIYNPKKPCVELTKVYLSRSGNVTPLNLHLRQEARPDNRTYPNPETCPEHRATVEIFKLWVPQAHRWRSISLELSYTPPSYELPKIPANVLCSLQKADLRFREKPRHSDIVIGALWENIFQSPLLRTAYWFDLPHALLSAPFSQLSEFKLSHSAADEVLSVLSSCPHLKRLDVIIPFESGVHQIPSESDIILPFLECLYLRGREHPRILGRLSAPALRELRVTDTCETPFAEVDSLERFLHRSCCTLKALRLMRGRRGGENAVFEYFTRASRHLASLEDLDLDWSMLSERVISLFSPGTINNVLSVPFPHLIDLELCDCVAEDGMISSMVESRAAAGSPLWAFVCTAAYGPSNSTGYSKDEAALQRLMQDGLHLCWCQLHEI</sequence>
<reference evidence="1 2" key="1">
    <citation type="journal article" date="2019" name="Nat. Ecol. Evol.">
        <title>Megaphylogeny resolves global patterns of mushroom evolution.</title>
        <authorList>
            <person name="Varga T."/>
            <person name="Krizsan K."/>
            <person name="Foldi C."/>
            <person name="Dima B."/>
            <person name="Sanchez-Garcia M."/>
            <person name="Sanchez-Ramirez S."/>
            <person name="Szollosi G.J."/>
            <person name="Szarkandi J.G."/>
            <person name="Papp V."/>
            <person name="Albert L."/>
            <person name="Andreopoulos W."/>
            <person name="Angelini C."/>
            <person name="Antonin V."/>
            <person name="Barry K.W."/>
            <person name="Bougher N.L."/>
            <person name="Buchanan P."/>
            <person name="Buyck B."/>
            <person name="Bense V."/>
            <person name="Catcheside P."/>
            <person name="Chovatia M."/>
            <person name="Cooper J."/>
            <person name="Damon W."/>
            <person name="Desjardin D."/>
            <person name="Finy P."/>
            <person name="Geml J."/>
            <person name="Haridas S."/>
            <person name="Hughes K."/>
            <person name="Justo A."/>
            <person name="Karasinski D."/>
            <person name="Kautmanova I."/>
            <person name="Kiss B."/>
            <person name="Kocsube S."/>
            <person name="Kotiranta H."/>
            <person name="LaButti K.M."/>
            <person name="Lechner B.E."/>
            <person name="Liimatainen K."/>
            <person name="Lipzen A."/>
            <person name="Lukacs Z."/>
            <person name="Mihaltcheva S."/>
            <person name="Morgado L.N."/>
            <person name="Niskanen T."/>
            <person name="Noordeloos M.E."/>
            <person name="Ohm R.A."/>
            <person name="Ortiz-Santana B."/>
            <person name="Ovrebo C."/>
            <person name="Racz N."/>
            <person name="Riley R."/>
            <person name="Savchenko A."/>
            <person name="Shiryaev A."/>
            <person name="Soop K."/>
            <person name="Spirin V."/>
            <person name="Szebenyi C."/>
            <person name="Tomsovsky M."/>
            <person name="Tulloss R.E."/>
            <person name="Uehling J."/>
            <person name="Grigoriev I.V."/>
            <person name="Vagvolgyi C."/>
            <person name="Papp T."/>
            <person name="Martin F.M."/>
            <person name="Miettinen O."/>
            <person name="Hibbett D.S."/>
            <person name="Nagy L.G."/>
        </authorList>
    </citation>
    <scope>NUCLEOTIDE SEQUENCE [LARGE SCALE GENOMIC DNA]</scope>
    <source>
        <strain evidence="1 2">NL-1719</strain>
    </source>
</reference>